<evidence type="ECO:0000313" key="1">
    <source>
        <dbReference type="EMBL" id="MEQ2174836.1"/>
    </source>
</evidence>
<dbReference type="Proteomes" id="UP001476798">
    <property type="component" value="Unassembled WGS sequence"/>
</dbReference>
<gene>
    <name evidence="1" type="ORF">GOODEAATRI_011822</name>
</gene>
<organism evidence="1 2">
    <name type="scientific">Goodea atripinnis</name>
    <dbReference type="NCBI Taxonomy" id="208336"/>
    <lineage>
        <taxon>Eukaryota</taxon>
        <taxon>Metazoa</taxon>
        <taxon>Chordata</taxon>
        <taxon>Craniata</taxon>
        <taxon>Vertebrata</taxon>
        <taxon>Euteleostomi</taxon>
        <taxon>Actinopterygii</taxon>
        <taxon>Neopterygii</taxon>
        <taxon>Teleostei</taxon>
        <taxon>Neoteleostei</taxon>
        <taxon>Acanthomorphata</taxon>
        <taxon>Ovalentaria</taxon>
        <taxon>Atherinomorphae</taxon>
        <taxon>Cyprinodontiformes</taxon>
        <taxon>Goodeidae</taxon>
        <taxon>Goodea</taxon>
    </lineage>
</organism>
<accession>A0ABV0NV16</accession>
<proteinExistence type="predicted"/>
<sequence>MGTSVDSGLSVTATEMEGRLWDGAAGSPQYSNALHNLWLTTYNRSAPYLSSDDTDMKGSSLVFFFIIDRHLLEVQTLEAEQKREIEELYARMGKVPPPGIVSPAAMLSSRQRRLSKGNGFPSSRRNSLQRVDILPLQGIIRRNSLGGSSSGSQDKTSKGVTFATNIRMVSKLNIR</sequence>
<comment type="caution">
    <text evidence="1">The sequence shown here is derived from an EMBL/GenBank/DDBJ whole genome shotgun (WGS) entry which is preliminary data.</text>
</comment>
<protein>
    <submittedName>
        <fullName evidence="1">Uncharacterized protein</fullName>
    </submittedName>
</protein>
<keyword evidence="2" id="KW-1185">Reference proteome</keyword>
<name>A0ABV0NV16_9TELE</name>
<dbReference type="EMBL" id="JAHRIO010050713">
    <property type="protein sequence ID" value="MEQ2174836.1"/>
    <property type="molecule type" value="Genomic_DNA"/>
</dbReference>
<evidence type="ECO:0000313" key="2">
    <source>
        <dbReference type="Proteomes" id="UP001476798"/>
    </source>
</evidence>
<reference evidence="1 2" key="1">
    <citation type="submission" date="2021-06" db="EMBL/GenBank/DDBJ databases">
        <authorList>
            <person name="Palmer J.M."/>
        </authorList>
    </citation>
    <scope>NUCLEOTIDE SEQUENCE [LARGE SCALE GENOMIC DNA]</scope>
    <source>
        <strain evidence="1 2">GA_2019</strain>
        <tissue evidence="1">Muscle</tissue>
    </source>
</reference>